<comment type="caution">
    <text evidence="2">The sequence shown here is derived from an EMBL/GenBank/DDBJ whole genome shotgun (WGS) entry which is preliminary data.</text>
</comment>
<dbReference type="Proteomes" id="UP000308724">
    <property type="component" value="Unassembled WGS sequence"/>
</dbReference>
<name>A0A4T0BKX8_AURPU</name>
<evidence type="ECO:0000256" key="1">
    <source>
        <dbReference type="SAM" id="Coils"/>
    </source>
</evidence>
<keyword evidence="1" id="KW-0175">Coiled coil</keyword>
<dbReference type="AlphaFoldDB" id="A0A4T0BKX8"/>
<evidence type="ECO:0000313" key="2">
    <source>
        <dbReference type="EMBL" id="TIA32062.1"/>
    </source>
</evidence>
<feature type="coiled-coil region" evidence="1">
    <location>
        <begin position="85"/>
        <end position="112"/>
    </location>
</feature>
<protein>
    <submittedName>
        <fullName evidence="2">Uncharacterized protein</fullName>
    </submittedName>
</protein>
<reference evidence="2 3" key="1">
    <citation type="submission" date="2018-10" db="EMBL/GenBank/DDBJ databases">
        <title>Fifty Aureobasidium pullulans genomes reveal a recombining polyextremotolerant generalist.</title>
        <authorList>
            <person name="Gostincar C."/>
            <person name="Turk M."/>
            <person name="Zajc J."/>
            <person name="Gunde-Cimerman N."/>
        </authorList>
    </citation>
    <scope>NUCLEOTIDE SEQUENCE [LARGE SCALE GENOMIC DNA]</scope>
    <source>
        <strain evidence="2 3">EXF-1645</strain>
    </source>
</reference>
<sequence>MPPSLFNLFNGSDQAGQAGQSGAWEGRLRQRGFQTDQHLQQEYEKLKEYSDKLENKLGWYKEDNDGLRQMSLRAREEKSNYKAEITQKDLEINQKNSEIHELEEEILQYKRTISVNNRLDKQMSDTSIQGKMDALFYALRDWALAAVRQEKLEIKPRPEHALWLVRVVPNFEDQSLSSRVHVLMATLSGALETFVEEGHVFGYALGGHIGAAADLHTFMKGESENIPGAAYQKKKQWVTLTNEILSQDDTFAGEAAESMFEKLASRCQDAVSSSCGKRISSTLDAKLKTAIQPHMAILQALHFQEMEYKLSLPRFFADGRKLSFNPRHMEDVNGEEEGDIEACLFPAVIKRDVGSGDEDTAWIAVSKAKVQVAM</sequence>
<organism evidence="2 3">
    <name type="scientific">Aureobasidium pullulans</name>
    <name type="common">Black yeast</name>
    <name type="synonym">Pullularia pullulans</name>
    <dbReference type="NCBI Taxonomy" id="5580"/>
    <lineage>
        <taxon>Eukaryota</taxon>
        <taxon>Fungi</taxon>
        <taxon>Dikarya</taxon>
        <taxon>Ascomycota</taxon>
        <taxon>Pezizomycotina</taxon>
        <taxon>Dothideomycetes</taxon>
        <taxon>Dothideomycetidae</taxon>
        <taxon>Dothideales</taxon>
        <taxon>Saccotheciaceae</taxon>
        <taxon>Aureobasidium</taxon>
    </lineage>
</organism>
<gene>
    <name evidence="2" type="ORF">D6C78_08499</name>
</gene>
<accession>A0A4T0BKX8</accession>
<evidence type="ECO:0000313" key="3">
    <source>
        <dbReference type="Proteomes" id="UP000308724"/>
    </source>
</evidence>
<proteinExistence type="predicted"/>
<dbReference type="EMBL" id="QZBZ01000256">
    <property type="protein sequence ID" value="TIA32062.1"/>
    <property type="molecule type" value="Genomic_DNA"/>
</dbReference>